<sequence length="226" mass="24902">MGIGNIVTSSTALLLTGMLLRVKFHFFFPDQLKAYVGHPELMTLAYSLFALGNVLLFPGVILLAKRICVDRPLWGIWGGMFVVLGLFARTFHAGADYLAFQVAHQKGVEEAMDFVANSYGTFHIFHSFSLFIMIGWPILAIGAYLSKELRWYQCIGLFVMISLPLGVLKGTTTAGLVAIVGLCIAFIPLGIKVLREGEKASLKKLILWTSVVVFLCIFSFIFGELG</sequence>
<comment type="caution">
    <text evidence="2">The sequence shown here is derived from an EMBL/GenBank/DDBJ whole genome shotgun (WGS) entry which is preliminary data.</text>
</comment>
<feature type="transmembrane region" description="Helical" evidence="1">
    <location>
        <begin position="174"/>
        <end position="193"/>
    </location>
</feature>
<dbReference type="Proteomes" id="UP000548787">
    <property type="component" value="Unassembled WGS sequence"/>
</dbReference>
<feature type="transmembrane region" description="Helical" evidence="1">
    <location>
        <begin position="45"/>
        <end position="64"/>
    </location>
</feature>
<gene>
    <name evidence="2" type="ORF">HPK16_12430</name>
</gene>
<feature type="transmembrane region" description="Helical" evidence="1">
    <location>
        <begin position="120"/>
        <end position="144"/>
    </location>
</feature>
<organism evidence="2 3">
    <name type="scientific">Listeria rustica</name>
    <dbReference type="NCBI Taxonomy" id="2713503"/>
    <lineage>
        <taxon>Bacteria</taxon>
        <taxon>Bacillati</taxon>
        <taxon>Bacillota</taxon>
        <taxon>Bacilli</taxon>
        <taxon>Bacillales</taxon>
        <taxon>Listeriaceae</taxon>
        <taxon>Listeria</taxon>
    </lineage>
</organism>
<evidence type="ECO:0000313" key="2">
    <source>
        <dbReference type="EMBL" id="MBA3927149.1"/>
    </source>
</evidence>
<dbReference type="RefSeq" id="WP_181677261.1">
    <property type="nucleotide sequence ID" value="NZ_JABJVM010000014.1"/>
</dbReference>
<accession>A0A7W1T841</accession>
<reference evidence="2 3" key="1">
    <citation type="submission" date="2020-08" db="EMBL/GenBank/DDBJ databases">
        <title>Listeria ohnekaius sp. nov. and Listeria portnoyii sp. nov. isolated from non-agricultural and natural environments.</title>
        <authorList>
            <person name="Weller D."/>
            <person name="Belias A.M."/>
            <person name="Liao J."/>
            <person name="Guo S."/>
            <person name="Orsi R.H."/>
            <person name="Wiedmann M."/>
        </authorList>
    </citation>
    <scope>NUCLEOTIDE SEQUENCE [LARGE SCALE GENOMIC DNA]</scope>
    <source>
        <strain evidence="2 3">FSL W9-0585</strain>
    </source>
</reference>
<feature type="transmembrane region" description="Helical" evidence="1">
    <location>
        <begin position="205"/>
        <end position="223"/>
    </location>
</feature>
<feature type="transmembrane region" description="Helical" evidence="1">
    <location>
        <begin position="151"/>
        <end position="168"/>
    </location>
</feature>
<feature type="transmembrane region" description="Helical" evidence="1">
    <location>
        <begin position="76"/>
        <end position="100"/>
    </location>
</feature>
<keyword evidence="1" id="KW-0472">Membrane</keyword>
<evidence type="ECO:0000256" key="1">
    <source>
        <dbReference type="SAM" id="Phobius"/>
    </source>
</evidence>
<name>A0A7W1T841_9LIST</name>
<keyword evidence="1" id="KW-0812">Transmembrane</keyword>
<protein>
    <submittedName>
        <fullName evidence="2">Uncharacterized protein</fullName>
    </submittedName>
</protein>
<dbReference type="EMBL" id="JABJVM010000014">
    <property type="protein sequence ID" value="MBA3927149.1"/>
    <property type="molecule type" value="Genomic_DNA"/>
</dbReference>
<proteinExistence type="predicted"/>
<keyword evidence="3" id="KW-1185">Reference proteome</keyword>
<evidence type="ECO:0000313" key="3">
    <source>
        <dbReference type="Proteomes" id="UP000548787"/>
    </source>
</evidence>
<keyword evidence="1" id="KW-1133">Transmembrane helix</keyword>
<dbReference type="AlphaFoldDB" id="A0A7W1T841"/>